<dbReference type="Gene3D" id="3.30.450.20">
    <property type="entry name" value="PAS domain"/>
    <property type="match status" value="2"/>
</dbReference>
<dbReference type="InterPro" id="IPR035965">
    <property type="entry name" value="PAS-like_dom_sf"/>
</dbReference>
<dbReference type="InterPro" id="IPR036097">
    <property type="entry name" value="HisK_dim/P_sf"/>
</dbReference>
<dbReference type="NCBIfam" id="TIGR00229">
    <property type="entry name" value="sensory_box"/>
    <property type="match status" value="2"/>
</dbReference>
<keyword evidence="7" id="KW-0812">Transmembrane</keyword>
<keyword evidence="4" id="KW-1003">Cell membrane</keyword>
<dbReference type="InterPro" id="IPR001610">
    <property type="entry name" value="PAC"/>
</dbReference>
<dbReference type="InterPro" id="IPR001789">
    <property type="entry name" value="Sig_transdc_resp-reg_receiver"/>
</dbReference>
<keyword evidence="8" id="KW-0547">Nucleotide-binding</keyword>
<dbReference type="CDD" id="cd00082">
    <property type="entry name" value="HisKA"/>
    <property type="match status" value="1"/>
</dbReference>
<keyword evidence="11" id="KW-1133">Transmembrane helix</keyword>
<dbReference type="FunFam" id="3.30.565.10:FF:000010">
    <property type="entry name" value="Sensor histidine kinase RcsC"/>
    <property type="match status" value="1"/>
</dbReference>
<dbReference type="PRINTS" id="PR00344">
    <property type="entry name" value="BCTRLSENSOR"/>
</dbReference>
<dbReference type="InterPro" id="IPR013767">
    <property type="entry name" value="PAS_fold"/>
</dbReference>
<dbReference type="GO" id="GO:0005886">
    <property type="term" value="C:plasma membrane"/>
    <property type="evidence" value="ECO:0007669"/>
    <property type="project" value="UniProtKB-SubCell"/>
</dbReference>
<dbReference type="InterPro" id="IPR011006">
    <property type="entry name" value="CheY-like_superfamily"/>
</dbReference>
<dbReference type="Pfam" id="PF00989">
    <property type="entry name" value="PAS"/>
    <property type="match status" value="2"/>
</dbReference>
<evidence type="ECO:0000313" key="22">
    <source>
        <dbReference type="EMBL" id="QDT90215.1"/>
    </source>
</evidence>
<dbReference type="Gene3D" id="3.30.565.10">
    <property type="entry name" value="Histidine kinase-like ATPase, C-terminal domain"/>
    <property type="match status" value="1"/>
</dbReference>
<evidence type="ECO:0000256" key="5">
    <source>
        <dbReference type="ARBA" id="ARBA00022553"/>
    </source>
</evidence>
<dbReference type="Pfam" id="PF02518">
    <property type="entry name" value="HATPase_c"/>
    <property type="match status" value="1"/>
</dbReference>
<evidence type="ECO:0000256" key="8">
    <source>
        <dbReference type="ARBA" id="ARBA00022741"/>
    </source>
</evidence>
<evidence type="ECO:0000256" key="17">
    <source>
        <dbReference type="SAM" id="MobiDB-lite"/>
    </source>
</evidence>
<dbReference type="InterPro" id="IPR004358">
    <property type="entry name" value="Sig_transdc_His_kin-like_C"/>
</dbReference>
<evidence type="ECO:0000256" key="1">
    <source>
        <dbReference type="ARBA" id="ARBA00000085"/>
    </source>
</evidence>
<organism evidence="22 23">
    <name type="scientific">Gimesia algae</name>
    <dbReference type="NCBI Taxonomy" id="2527971"/>
    <lineage>
        <taxon>Bacteria</taxon>
        <taxon>Pseudomonadati</taxon>
        <taxon>Planctomycetota</taxon>
        <taxon>Planctomycetia</taxon>
        <taxon>Planctomycetales</taxon>
        <taxon>Planctomycetaceae</taxon>
        <taxon>Gimesia</taxon>
    </lineage>
</organism>
<keyword evidence="9 22" id="KW-0418">Kinase</keyword>
<dbReference type="PANTHER" id="PTHR45339">
    <property type="entry name" value="HYBRID SIGNAL TRANSDUCTION HISTIDINE KINASE J"/>
    <property type="match status" value="1"/>
</dbReference>
<dbReference type="SUPFAM" id="SSF47384">
    <property type="entry name" value="Homodimeric domain of signal transducing histidine kinase"/>
    <property type="match status" value="1"/>
</dbReference>
<dbReference type="SMART" id="SM00091">
    <property type="entry name" value="PAS"/>
    <property type="match status" value="2"/>
</dbReference>
<evidence type="ECO:0000256" key="11">
    <source>
        <dbReference type="ARBA" id="ARBA00022989"/>
    </source>
</evidence>
<dbReference type="InterPro" id="IPR005467">
    <property type="entry name" value="His_kinase_dom"/>
</dbReference>
<dbReference type="RefSeq" id="WP_145225999.1">
    <property type="nucleotide sequence ID" value="NZ_CP036343.1"/>
</dbReference>
<dbReference type="InterPro" id="IPR000700">
    <property type="entry name" value="PAS-assoc_C"/>
</dbReference>
<dbReference type="SMART" id="SM00387">
    <property type="entry name" value="HATPase_c"/>
    <property type="match status" value="1"/>
</dbReference>
<evidence type="ECO:0000256" key="12">
    <source>
        <dbReference type="ARBA" id="ARBA00023012"/>
    </source>
</evidence>
<dbReference type="Proteomes" id="UP000316855">
    <property type="component" value="Chromosome"/>
</dbReference>
<evidence type="ECO:0000256" key="14">
    <source>
        <dbReference type="ARBA" id="ARBA00064003"/>
    </source>
</evidence>
<evidence type="ECO:0000256" key="9">
    <source>
        <dbReference type="ARBA" id="ARBA00022777"/>
    </source>
</evidence>
<comment type="subunit">
    <text evidence="14">At low DSF concentrations, interacts with RpfF.</text>
</comment>
<dbReference type="EC" id="2.7.13.3" evidence="3"/>
<evidence type="ECO:0000259" key="19">
    <source>
        <dbReference type="PROSITE" id="PS50110"/>
    </source>
</evidence>
<dbReference type="AlphaFoldDB" id="A0A517VB31"/>
<dbReference type="InterPro" id="IPR036641">
    <property type="entry name" value="HPT_dom_sf"/>
</dbReference>
<dbReference type="Gene3D" id="1.10.287.130">
    <property type="match status" value="1"/>
</dbReference>
<dbReference type="SMART" id="SM00086">
    <property type="entry name" value="PAC"/>
    <property type="match status" value="2"/>
</dbReference>
<dbReference type="PROSITE" id="PS50112">
    <property type="entry name" value="PAS"/>
    <property type="match status" value="2"/>
</dbReference>
<dbReference type="KEGG" id="gax:Pan161_18650"/>
<evidence type="ECO:0000256" key="3">
    <source>
        <dbReference type="ARBA" id="ARBA00012438"/>
    </source>
</evidence>
<protein>
    <recommendedName>
        <fullName evidence="15">Sensory/regulatory protein RpfC</fullName>
        <ecNumber evidence="3">2.7.13.3</ecNumber>
    </recommendedName>
</protein>
<dbReference type="PROSITE" id="PS50109">
    <property type="entry name" value="HIS_KIN"/>
    <property type="match status" value="1"/>
</dbReference>
<comment type="subcellular location">
    <subcellularLocation>
        <location evidence="2">Cell membrane</location>
        <topology evidence="2">Multi-pass membrane protein</topology>
    </subcellularLocation>
</comment>
<evidence type="ECO:0000256" key="2">
    <source>
        <dbReference type="ARBA" id="ARBA00004651"/>
    </source>
</evidence>
<feature type="modified residue" description="4-aspartylphosphate" evidence="16">
    <location>
        <position position="916"/>
    </location>
</feature>
<dbReference type="GO" id="GO:0000155">
    <property type="term" value="F:phosphorelay sensor kinase activity"/>
    <property type="evidence" value="ECO:0007669"/>
    <property type="project" value="InterPro"/>
</dbReference>
<dbReference type="SMART" id="SM00448">
    <property type="entry name" value="REC"/>
    <property type="match status" value="2"/>
</dbReference>
<dbReference type="InterPro" id="IPR036890">
    <property type="entry name" value="HATPase_C_sf"/>
</dbReference>
<dbReference type="SMART" id="SM00065">
    <property type="entry name" value="GAF"/>
    <property type="match status" value="1"/>
</dbReference>
<dbReference type="SUPFAM" id="SSF55781">
    <property type="entry name" value="GAF domain-like"/>
    <property type="match status" value="1"/>
</dbReference>
<evidence type="ECO:0000259" key="18">
    <source>
        <dbReference type="PROSITE" id="PS50109"/>
    </source>
</evidence>
<evidence type="ECO:0000256" key="15">
    <source>
        <dbReference type="ARBA" id="ARBA00068150"/>
    </source>
</evidence>
<dbReference type="InterPro" id="IPR003018">
    <property type="entry name" value="GAF"/>
</dbReference>
<feature type="domain" description="Response regulatory" evidence="19">
    <location>
        <begin position="867"/>
        <end position="985"/>
    </location>
</feature>
<dbReference type="InterPro" id="IPR029016">
    <property type="entry name" value="GAF-like_dom_sf"/>
</dbReference>
<dbReference type="InterPro" id="IPR003661">
    <property type="entry name" value="HisK_dim/P_dom"/>
</dbReference>
<dbReference type="SUPFAM" id="SSF52172">
    <property type="entry name" value="CheY-like"/>
    <property type="match status" value="2"/>
</dbReference>
<reference evidence="22 23" key="1">
    <citation type="submission" date="2019-02" db="EMBL/GenBank/DDBJ databases">
        <title>Deep-cultivation of Planctomycetes and their phenomic and genomic characterization uncovers novel biology.</title>
        <authorList>
            <person name="Wiegand S."/>
            <person name="Jogler M."/>
            <person name="Boedeker C."/>
            <person name="Pinto D."/>
            <person name="Vollmers J."/>
            <person name="Rivas-Marin E."/>
            <person name="Kohn T."/>
            <person name="Peeters S.H."/>
            <person name="Heuer A."/>
            <person name="Rast P."/>
            <person name="Oberbeckmann S."/>
            <person name="Bunk B."/>
            <person name="Jeske O."/>
            <person name="Meyerdierks A."/>
            <person name="Storesund J.E."/>
            <person name="Kallscheuer N."/>
            <person name="Luecker S."/>
            <person name="Lage O.M."/>
            <person name="Pohl T."/>
            <person name="Merkel B.J."/>
            <person name="Hornburger P."/>
            <person name="Mueller R.-W."/>
            <person name="Bruemmer F."/>
            <person name="Labrenz M."/>
            <person name="Spormann A.M."/>
            <person name="Op den Camp H."/>
            <person name="Overmann J."/>
            <person name="Amann R."/>
            <person name="Jetten M.S.M."/>
            <person name="Mascher T."/>
            <person name="Medema M.H."/>
            <person name="Devos D.P."/>
            <person name="Kaster A.-K."/>
            <person name="Ovreas L."/>
            <person name="Rohde M."/>
            <person name="Galperin M.Y."/>
            <person name="Jogler C."/>
        </authorList>
    </citation>
    <scope>NUCLEOTIDE SEQUENCE [LARGE SCALE GENOMIC DNA]</scope>
    <source>
        <strain evidence="22 23">Pan161</strain>
    </source>
</reference>
<dbReference type="SUPFAM" id="SSF47226">
    <property type="entry name" value="Histidine-containing phosphotransfer domain, HPT domain"/>
    <property type="match status" value="1"/>
</dbReference>
<dbReference type="InterPro" id="IPR000014">
    <property type="entry name" value="PAS"/>
</dbReference>
<gene>
    <name evidence="22" type="primary">barA_2</name>
    <name evidence="22" type="ORF">Pan161_18650</name>
</gene>
<dbReference type="Gene3D" id="3.30.450.40">
    <property type="match status" value="1"/>
</dbReference>
<dbReference type="InterPro" id="IPR003594">
    <property type="entry name" value="HATPase_dom"/>
</dbReference>
<feature type="domain" description="PAS" evidence="20">
    <location>
        <begin position="17"/>
        <end position="71"/>
    </location>
</feature>
<dbReference type="GO" id="GO:0006355">
    <property type="term" value="P:regulation of DNA-templated transcription"/>
    <property type="evidence" value="ECO:0007669"/>
    <property type="project" value="InterPro"/>
</dbReference>
<feature type="domain" description="Response regulatory" evidence="19">
    <location>
        <begin position="725"/>
        <end position="846"/>
    </location>
</feature>
<feature type="domain" description="PAS" evidence="20">
    <location>
        <begin position="318"/>
        <end position="387"/>
    </location>
</feature>
<evidence type="ECO:0000256" key="16">
    <source>
        <dbReference type="PROSITE-ProRule" id="PRU00169"/>
    </source>
</evidence>
<dbReference type="Pfam" id="PF13185">
    <property type="entry name" value="GAF_2"/>
    <property type="match status" value="1"/>
</dbReference>
<dbReference type="SMART" id="SM00388">
    <property type="entry name" value="HisKA"/>
    <property type="match status" value="1"/>
</dbReference>
<dbReference type="GO" id="GO:0005524">
    <property type="term" value="F:ATP binding"/>
    <property type="evidence" value="ECO:0007669"/>
    <property type="project" value="UniProtKB-KW"/>
</dbReference>
<feature type="domain" description="PAC" evidence="21">
    <location>
        <begin position="95"/>
        <end position="145"/>
    </location>
</feature>
<keyword evidence="13" id="KW-0472">Membrane</keyword>
<dbReference type="CDD" id="cd00130">
    <property type="entry name" value="PAS"/>
    <property type="match status" value="2"/>
</dbReference>
<feature type="compositionally biased region" description="Polar residues" evidence="17">
    <location>
        <begin position="607"/>
        <end position="618"/>
    </location>
</feature>
<dbReference type="Gene3D" id="3.40.50.2300">
    <property type="match status" value="2"/>
</dbReference>
<keyword evidence="23" id="KW-1185">Reference proteome</keyword>
<evidence type="ECO:0000256" key="7">
    <source>
        <dbReference type="ARBA" id="ARBA00022692"/>
    </source>
</evidence>
<feature type="domain" description="Histidine kinase" evidence="18">
    <location>
        <begin position="461"/>
        <end position="703"/>
    </location>
</feature>
<dbReference type="PANTHER" id="PTHR45339:SF1">
    <property type="entry name" value="HYBRID SIGNAL TRANSDUCTION HISTIDINE KINASE J"/>
    <property type="match status" value="1"/>
</dbReference>
<dbReference type="Pfam" id="PF00072">
    <property type="entry name" value="Response_reg"/>
    <property type="match status" value="2"/>
</dbReference>
<keyword evidence="12" id="KW-0902">Two-component regulatory system</keyword>
<feature type="modified residue" description="4-aspartylphosphate" evidence="16">
    <location>
        <position position="779"/>
    </location>
</feature>
<dbReference type="CDD" id="cd16922">
    <property type="entry name" value="HATPase_EvgS-ArcB-TorS-like"/>
    <property type="match status" value="1"/>
</dbReference>
<dbReference type="EMBL" id="CP036343">
    <property type="protein sequence ID" value="QDT90215.1"/>
    <property type="molecule type" value="Genomic_DNA"/>
</dbReference>
<dbReference type="PROSITE" id="PS50113">
    <property type="entry name" value="PAC"/>
    <property type="match status" value="2"/>
</dbReference>
<evidence type="ECO:0000256" key="6">
    <source>
        <dbReference type="ARBA" id="ARBA00022679"/>
    </source>
</evidence>
<evidence type="ECO:0000259" key="21">
    <source>
        <dbReference type="PROSITE" id="PS50113"/>
    </source>
</evidence>
<dbReference type="SUPFAM" id="SSF55874">
    <property type="entry name" value="ATPase domain of HSP90 chaperone/DNA topoisomerase II/histidine kinase"/>
    <property type="match status" value="1"/>
</dbReference>
<dbReference type="PROSITE" id="PS50110">
    <property type="entry name" value="RESPONSE_REGULATORY"/>
    <property type="match status" value="2"/>
</dbReference>
<evidence type="ECO:0000256" key="4">
    <source>
        <dbReference type="ARBA" id="ARBA00022475"/>
    </source>
</evidence>
<accession>A0A517VB31</accession>
<dbReference type="FunFam" id="1.10.287.130:FF:000002">
    <property type="entry name" value="Two-component osmosensing histidine kinase"/>
    <property type="match status" value="1"/>
</dbReference>
<evidence type="ECO:0000313" key="23">
    <source>
        <dbReference type="Proteomes" id="UP000316855"/>
    </source>
</evidence>
<evidence type="ECO:0000256" key="13">
    <source>
        <dbReference type="ARBA" id="ARBA00023136"/>
    </source>
</evidence>
<keyword evidence="5 16" id="KW-0597">Phosphoprotein</keyword>
<name>A0A517VB31_9PLAN</name>
<evidence type="ECO:0000256" key="10">
    <source>
        <dbReference type="ARBA" id="ARBA00022840"/>
    </source>
</evidence>
<dbReference type="OrthoDB" id="9762493at2"/>
<dbReference type="Pfam" id="PF00512">
    <property type="entry name" value="HisKA"/>
    <property type="match status" value="1"/>
</dbReference>
<keyword evidence="6 22" id="KW-0808">Transferase</keyword>
<feature type="domain" description="PAC" evidence="21">
    <location>
        <begin position="391"/>
        <end position="443"/>
    </location>
</feature>
<dbReference type="SUPFAM" id="SSF55785">
    <property type="entry name" value="PYP-like sensor domain (PAS domain)"/>
    <property type="match status" value="2"/>
</dbReference>
<proteinExistence type="predicted"/>
<feature type="region of interest" description="Disordered" evidence="17">
    <location>
        <begin position="602"/>
        <end position="623"/>
    </location>
</feature>
<dbReference type="CDD" id="cd17546">
    <property type="entry name" value="REC_hyHK_CKI1_RcsC-like"/>
    <property type="match status" value="1"/>
</dbReference>
<keyword evidence="10" id="KW-0067">ATP-binding</keyword>
<sequence length="1076" mass="119847">MELSPKPESPNNALWASDDRLQTIVDSAMDAIITMNMDGYVVDWNRRAEEIFGWSQEEATGNAVSELIMPSQYLEQHLDGLRLYKTTGKGRVINNKLELTALRRNGHEFPIELVVTQIDWHDQIIFNAFIRDVSDRKEAEQLIAREKLEAALLQQASFSSSTSDALEDALRICVANLGEISGWPVGHAYLRDQGGNRLVSSRIWYLASRDHFLELRAESEKQTFERGEDLPGYVWNRGEPVWITDFENEEIINQKRDFTALGVRSAFAFPVKLDGDVIAVVEFFNTKLASPDPNLLALSRGVSNLIRHVIERVQWQEERTRLAAIVDSSGDAIIGKAPNGTITSWNNGAEVIYGWLEEEVIGETVSILLPPGMGREESEILEAMKTGRRLDQFQTKRMRKDGTIIDVAITVSPIRGIDHLVVGSSSIERDITARRRREEELSKAKDEAEQATRAQGEFLANVSHELRTPMNAILGMLELTLQENLTPLKRDYLQTAKDSADSLLLLVNDILDFSRLEAGRFELEPVPFNLRDMLDEAVKTLSLRSCEKGLELICRIDKRVPSRVLGDPVRLRQILTNLAGNAIKFTEQGEVVVDVKLIELTDETTGDPPNQTEANSPPQLQPGEMTQLEFSVSDTGIGIAAEDQQRIFAPFAQADASTTRHYSGTGLGLAICHELIGLMEGEMYLKSEPGKGSCFSFQVNLTVAEPEESDSENEKSSVSELRDLPVLVVDDNQTNRVILEEMLSNWSMSPTPVDSAEEALDRLSAVNDENKAYPLVIVDALMPETDGFMLLERARKQGLLDSATILMLSSADHQIFSERCQGLDISAFLEKPVSQSDLLDAIMTALKGPQLERSSVSQIRESKQILRVLVAEDTPANQKVITAILKKRGHQCVIADNGREAVDYLRNESFDVVLMDVQMPTMDGLQATAMIRENEYDSGEHTPIIAMTAYAMRGDRDKCIAAGMDSYISKPIDAKKLILVLERLAMRYQKKSLRGSSFAGSKLSYEEAENESLQNASPSNQPKADARPVIDMRAALKRVGDDMAILNDMVNFFFEDAPGLLKEINDQAVAGDVEEL</sequence>
<evidence type="ECO:0000259" key="20">
    <source>
        <dbReference type="PROSITE" id="PS50112"/>
    </source>
</evidence>
<comment type="catalytic activity">
    <reaction evidence="1">
        <text>ATP + protein L-histidine = ADP + protein N-phospho-L-histidine.</text>
        <dbReference type="EC" id="2.7.13.3"/>
    </reaction>
</comment>